<dbReference type="Proteomes" id="UP001055940">
    <property type="component" value="Chromosome"/>
</dbReference>
<dbReference type="PRINTS" id="PR00111">
    <property type="entry name" value="ABHYDROLASE"/>
</dbReference>
<organism evidence="3 4">
    <name type="scientific">Nocardiopsis exhalans</name>
    <dbReference type="NCBI Taxonomy" id="163604"/>
    <lineage>
        <taxon>Bacteria</taxon>
        <taxon>Bacillati</taxon>
        <taxon>Actinomycetota</taxon>
        <taxon>Actinomycetes</taxon>
        <taxon>Streptosporangiales</taxon>
        <taxon>Nocardiopsidaceae</taxon>
        <taxon>Nocardiopsis</taxon>
    </lineage>
</organism>
<dbReference type="PANTHER" id="PTHR43798:SF31">
    <property type="entry name" value="AB HYDROLASE SUPERFAMILY PROTEIN YCLE"/>
    <property type="match status" value="1"/>
</dbReference>
<dbReference type="Gene3D" id="3.40.50.1820">
    <property type="entry name" value="alpha/beta hydrolase"/>
    <property type="match status" value="1"/>
</dbReference>
<dbReference type="PANTHER" id="PTHR43798">
    <property type="entry name" value="MONOACYLGLYCEROL LIPASE"/>
    <property type="match status" value="1"/>
</dbReference>
<evidence type="ECO:0000313" key="3">
    <source>
        <dbReference type="EMBL" id="USY21678.1"/>
    </source>
</evidence>
<keyword evidence="1 3" id="KW-0378">Hydrolase</keyword>
<dbReference type="GO" id="GO:0016787">
    <property type="term" value="F:hydrolase activity"/>
    <property type="evidence" value="ECO:0007669"/>
    <property type="project" value="UniProtKB-KW"/>
</dbReference>
<dbReference type="InterPro" id="IPR000073">
    <property type="entry name" value="AB_hydrolase_1"/>
</dbReference>
<reference evidence="3" key="1">
    <citation type="submission" date="2022-06" db="EMBL/GenBank/DDBJ databases">
        <authorList>
            <person name="Ping M."/>
        </authorList>
    </citation>
    <scope>NUCLEOTIDE SEQUENCE</scope>
    <source>
        <strain evidence="3">JCM11759T</strain>
    </source>
</reference>
<dbReference type="InterPro" id="IPR029058">
    <property type="entry name" value="AB_hydrolase_fold"/>
</dbReference>
<keyword evidence="4" id="KW-1185">Reference proteome</keyword>
<dbReference type="RefSeq" id="WP_254420521.1">
    <property type="nucleotide sequence ID" value="NZ_BAAAJB010000048.1"/>
</dbReference>
<evidence type="ECO:0000259" key="2">
    <source>
        <dbReference type="Pfam" id="PF00561"/>
    </source>
</evidence>
<dbReference type="SUPFAM" id="SSF53474">
    <property type="entry name" value="alpha/beta-Hydrolases"/>
    <property type="match status" value="1"/>
</dbReference>
<gene>
    <name evidence="3" type="ORF">NE857_08780</name>
</gene>
<dbReference type="InterPro" id="IPR050266">
    <property type="entry name" value="AB_hydrolase_sf"/>
</dbReference>
<dbReference type="EMBL" id="CP099837">
    <property type="protein sequence ID" value="USY21678.1"/>
    <property type="molecule type" value="Genomic_DNA"/>
</dbReference>
<accession>A0ABY5DDW6</accession>
<protein>
    <submittedName>
        <fullName evidence="3">Alpha/beta hydrolase</fullName>
    </submittedName>
</protein>
<proteinExistence type="predicted"/>
<name>A0ABY5DDW6_9ACTN</name>
<dbReference type="Pfam" id="PF00561">
    <property type="entry name" value="Abhydrolase_1"/>
    <property type="match status" value="1"/>
</dbReference>
<feature type="domain" description="AB hydrolase-1" evidence="2">
    <location>
        <begin position="45"/>
        <end position="156"/>
    </location>
</feature>
<evidence type="ECO:0000256" key="1">
    <source>
        <dbReference type="ARBA" id="ARBA00022801"/>
    </source>
</evidence>
<sequence>MDDPEAGRLQEEELEVNRDGARVPSRWIHREGTDLHVLDTAGAGPPVVILHGLAGSAREFWPTARALAPLFRVLLVDQRGHGRSTSRPADTSREAFVADTVAVIEELADSPVRLVGHSMGAHTAMLTASARPDLVERLTLLECHPGGDGPETATRIGAFLASWPVPFPSREAARAFLGPDALSAVWVADLVETPEGFVPRFDPAVMEATMEGLREPRWSEWEGLRVPTLAVFAEFGIFTDAQTRELTDRRPATRRADLEEEFHDAHLIPEGPWLPVLKDWLTSPL</sequence>
<evidence type="ECO:0000313" key="4">
    <source>
        <dbReference type="Proteomes" id="UP001055940"/>
    </source>
</evidence>